<dbReference type="CAZy" id="GT4">
    <property type="family name" value="Glycosyltransferase Family 4"/>
</dbReference>
<dbReference type="CDD" id="cd03809">
    <property type="entry name" value="GT4_MtfB-like"/>
    <property type="match status" value="1"/>
</dbReference>
<evidence type="ECO:0000313" key="4">
    <source>
        <dbReference type="EMBL" id="ACM05240.1"/>
    </source>
</evidence>
<dbReference type="STRING" id="309801.trd_0658"/>
<dbReference type="HOGENOM" id="CLU_009583_27_6_0"/>
<dbReference type="SUPFAM" id="SSF53756">
    <property type="entry name" value="UDP-Glycosyltransferase/glycogen phosphorylase"/>
    <property type="match status" value="1"/>
</dbReference>
<dbReference type="eggNOG" id="COG0438">
    <property type="taxonomic scope" value="Bacteria"/>
</dbReference>
<dbReference type="OrthoDB" id="9769555at2"/>
<dbReference type="RefSeq" id="WP_012642054.1">
    <property type="nucleotide sequence ID" value="NC_011959.1"/>
</dbReference>
<dbReference type="KEGG" id="tro:trd_0658"/>
<evidence type="ECO:0000259" key="3">
    <source>
        <dbReference type="Pfam" id="PF13439"/>
    </source>
</evidence>
<dbReference type="AlphaFoldDB" id="B9KYV4"/>
<evidence type="ECO:0000313" key="5">
    <source>
        <dbReference type="Proteomes" id="UP000000447"/>
    </source>
</evidence>
<keyword evidence="5" id="KW-1185">Reference proteome</keyword>
<dbReference type="GO" id="GO:0016757">
    <property type="term" value="F:glycosyltransferase activity"/>
    <property type="evidence" value="ECO:0007669"/>
    <property type="project" value="InterPro"/>
</dbReference>
<dbReference type="Proteomes" id="UP000000447">
    <property type="component" value="Chromosome"/>
</dbReference>
<gene>
    <name evidence="4" type="ordered locus">trd_0658</name>
</gene>
<dbReference type="FunFam" id="3.40.50.2000:FF:000119">
    <property type="entry name" value="Glycosyl transferase group 1"/>
    <property type="match status" value="1"/>
</dbReference>
<dbReference type="Pfam" id="PF00534">
    <property type="entry name" value="Glycos_transf_1"/>
    <property type="match status" value="1"/>
</dbReference>
<dbReference type="PANTHER" id="PTHR46401">
    <property type="entry name" value="GLYCOSYLTRANSFERASE WBBK-RELATED"/>
    <property type="match status" value="1"/>
</dbReference>
<organism evidence="4 5">
    <name type="scientific">Thermomicrobium roseum (strain ATCC 27502 / DSM 5159 / P-2)</name>
    <dbReference type="NCBI Taxonomy" id="309801"/>
    <lineage>
        <taxon>Bacteria</taxon>
        <taxon>Pseudomonadati</taxon>
        <taxon>Thermomicrobiota</taxon>
        <taxon>Thermomicrobia</taxon>
        <taxon>Thermomicrobiales</taxon>
        <taxon>Thermomicrobiaceae</taxon>
        <taxon>Thermomicrobium</taxon>
    </lineage>
</organism>
<keyword evidence="1" id="KW-0808">Transferase</keyword>
<dbReference type="InterPro" id="IPR028098">
    <property type="entry name" value="Glyco_trans_4-like_N"/>
</dbReference>
<protein>
    <submittedName>
        <fullName evidence="4">AprM</fullName>
    </submittedName>
</protein>
<dbReference type="Pfam" id="PF13439">
    <property type="entry name" value="Glyco_transf_4"/>
    <property type="match status" value="1"/>
</dbReference>
<evidence type="ECO:0000259" key="2">
    <source>
        <dbReference type="Pfam" id="PF00534"/>
    </source>
</evidence>
<accession>B9KYV4</accession>
<name>B9KYV4_THERP</name>
<feature type="domain" description="Glycosyl transferase family 1" evidence="2">
    <location>
        <begin position="191"/>
        <end position="342"/>
    </location>
</feature>
<dbReference type="GO" id="GO:0009103">
    <property type="term" value="P:lipopolysaccharide biosynthetic process"/>
    <property type="evidence" value="ECO:0007669"/>
    <property type="project" value="TreeGrafter"/>
</dbReference>
<dbReference type="InterPro" id="IPR001296">
    <property type="entry name" value="Glyco_trans_1"/>
</dbReference>
<dbReference type="EMBL" id="CP001275">
    <property type="protein sequence ID" value="ACM05240.1"/>
    <property type="molecule type" value="Genomic_DNA"/>
</dbReference>
<sequence length="368" mass="41717">MSTLLIGIDASRACREQMTGTERYARRVIDGLLTLPSPVRFRLYLDRVGPIPADWTRVEIRPIPFPRLWTHLRLAYELRHNPVSLLFVPAHVLPFRCPVPAVVTVHDLGYRYEPDAHPLAQRLYLELGTRRSVRQARLVIAISQATARDLTRFYRVPDDRIRIVSHGVDERFFPRPESERAAVRQRYGLARPFLLFVGTLQPRKNIVRLVQAFELLARSEEELDLVLAGKRGWLASPIEQALSSSPVRHRIHWLGHVAEEDLPALYSAAEVFVYPSLYEGFGLPVLEAMASGVPVVTTRRGALEEIAGPALFCNPLDPRDIAEAIRTAREPQRRARLVAAGQEHARRFTWHRTANETLAVLLEAVGTP</sequence>
<evidence type="ECO:0000256" key="1">
    <source>
        <dbReference type="ARBA" id="ARBA00022679"/>
    </source>
</evidence>
<dbReference type="Gene3D" id="3.40.50.2000">
    <property type="entry name" value="Glycogen Phosphorylase B"/>
    <property type="match status" value="2"/>
</dbReference>
<dbReference type="PANTHER" id="PTHR46401:SF2">
    <property type="entry name" value="GLYCOSYLTRANSFERASE WBBK-RELATED"/>
    <property type="match status" value="1"/>
</dbReference>
<reference evidence="4 5" key="1">
    <citation type="journal article" date="2009" name="PLoS ONE">
        <title>Complete genome sequence of the aerobic CO-oxidizing thermophile Thermomicrobium roseum.</title>
        <authorList>
            <person name="Wu D."/>
            <person name="Raymond J."/>
            <person name="Wu M."/>
            <person name="Chatterji S."/>
            <person name="Ren Q."/>
            <person name="Graham J.E."/>
            <person name="Bryant D.A."/>
            <person name="Robb F."/>
            <person name="Colman A."/>
            <person name="Tallon L.J."/>
            <person name="Badger J.H."/>
            <person name="Madupu R."/>
            <person name="Ward N.L."/>
            <person name="Eisen J.A."/>
        </authorList>
    </citation>
    <scope>NUCLEOTIDE SEQUENCE [LARGE SCALE GENOMIC DNA]</scope>
    <source>
        <strain evidence="5">ATCC 27502 / DSM 5159 / P-2</strain>
    </source>
</reference>
<feature type="domain" description="Glycosyltransferase subfamily 4-like N-terminal" evidence="3">
    <location>
        <begin position="61"/>
        <end position="170"/>
    </location>
</feature>
<proteinExistence type="predicted"/>